<protein>
    <submittedName>
        <fullName evidence="1">Uncharacterized protein</fullName>
    </submittedName>
</protein>
<proteinExistence type="predicted"/>
<dbReference type="Proteomes" id="UP000305948">
    <property type="component" value="Unassembled WGS sequence"/>
</dbReference>
<sequence length="71" mass="8141">MIICALRLKARSKFSVSVEKEEQSPEGTHQRVFDEYGSKSEIPQFRMLEPITDGKRATENCRTSLLRRGTP</sequence>
<reference evidence="1 2" key="1">
    <citation type="journal article" date="2019" name="Nat. Ecol. Evol.">
        <title>Megaphylogeny resolves global patterns of mushroom evolution.</title>
        <authorList>
            <person name="Varga T."/>
            <person name="Krizsan K."/>
            <person name="Foldi C."/>
            <person name="Dima B."/>
            <person name="Sanchez-Garcia M."/>
            <person name="Sanchez-Ramirez S."/>
            <person name="Szollosi G.J."/>
            <person name="Szarkandi J.G."/>
            <person name="Papp V."/>
            <person name="Albert L."/>
            <person name="Andreopoulos W."/>
            <person name="Angelini C."/>
            <person name="Antonin V."/>
            <person name="Barry K.W."/>
            <person name="Bougher N.L."/>
            <person name="Buchanan P."/>
            <person name="Buyck B."/>
            <person name="Bense V."/>
            <person name="Catcheside P."/>
            <person name="Chovatia M."/>
            <person name="Cooper J."/>
            <person name="Damon W."/>
            <person name="Desjardin D."/>
            <person name="Finy P."/>
            <person name="Geml J."/>
            <person name="Haridas S."/>
            <person name="Hughes K."/>
            <person name="Justo A."/>
            <person name="Karasinski D."/>
            <person name="Kautmanova I."/>
            <person name="Kiss B."/>
            <person name="Kocsube S."/>
            <person name="Kotiranta H."/>
            <person name="LaButti K.M."/>
            <person name="Lechner B.E."/>
            <person name="Liimatainen K."/>
            <person name="Lipzen A."/>
            <person name="Lukacs Z."/>
            <person name="Mihaltcheva S."/>
            <person name="Morgado L.N."/>
            <person name="Niskanen T."/>
            <person name="Noordeloos M.E."/>
            <person name="Ohm R.A."/>
            <person name="Ortiz-Santana B."/>
            <person name="Ovrebo C."/>
            <person name="Racz N."/>
            <person name="Riley R."/>
            <person name="Savchenko A."/>
            <person name="Shiryaev A."/>
            <person name="Soop K."/>
            <person name="Spirin V."/>
            <person name="Szebenyi C."/>
            <person name="Tomsovsky M."/>
            <person name="Tulloss R.E."/>
            <person name="Uehling J."/>
            <person name="Grigoriev I.V."/>
            <person name="Vagvolgyi C."/>
            <person name="Papp T."/>
            <person name="Martin F.M."/>
            <person name="Miettinen O."/>
            <person name="Hibbett D.S."/>
            <person name="Nagy L.G."/>
        </authorList>
    </citation>
    <scope>NUCLEOTIDE SEQUENCE [LARGE SCALE GENOMIC DNA]</scope>
    <source>
        <strain evidence="1 2">OMC1185</strain>
    </source>
</reference>
<evidence type="ECO:0000313" key="2">
    <source>
        <dbReference type="Proteomes" id="UP000305948"/>
    </source>
</evidence>
<gene>
    <name evidence="1" type="ORF">OE88DRAFT_1493732</name>
</gene>
<name>A0A5C3N2M3_9AGAM</name>
<organism evidence="1 2">
    <name type="scientific">Heliocybe sulcata</name>
    <dbReference type="NCBI Taxonomy" id="5364"/>
    <lineage>
        <taxon>Eukaryota</taxon>
        <taxon>Fungi</taxon>
        <taxon>Dikarya</taxon>
        <taxon>Basidiomycota</taxon>
        <taxon>Agaricomycotina</taxon>
        <taxon>Agaricomycetes</taxon>
        <taxon>Gloeophyllales</taxon>
        <taxon>Gloeophyllaceae</taxon>
        <taxon>Heliocybe</taxon>
    </lineage>
</organism>
<keyword evidence="2" id="KW-1185">Reference proteome</keyword>
<evidence type="ECO:0000313" key="1">
    <source>
        <dbReference type="EMBL" id="TFK51979.1"/>
    </source>
</evidence>
<dbReference type="EMBL" id="ML213510">
    <property type="protein sequence ID" value="TFK51979.1"/>
    <property type="molecule type" value="Genomic_DNA"/>
</dbReference>
<dbReference type="AlphaFoldDB" id="A0A5C3N2M3"/>
<accession>A0A5C3N2M3</accession>